<reference evidence="2" key="1">
    <citation type="journal article" date="2020" name="mSystems">
        <title>Genome- and Community-Level Interaction Insights into Carbon Utilization and Element Cycling Functions of Hydrothermarchaeota in Hydrothermal Sediment.</title>
        <authorList>
            <person name="Zhou Z."/>
            <person name="Liu Y."/>
            <person name="Xu W."/>
            <person name="Pan J."/>
            <person name="Luo Z.H."/>
            <person name="Li M."/>
        </authorList>
    </citation>
    <scope>NUCLEOTIDE SEQUENCE [LARGE SCALE GENOMIC DNA]</scope>
    <source>
        <strain evidence="2">HyVt-570</strain>
    </source>
</reference>
<name>A0A7C4VBM9_9DEIN</name>
<evidence type="ECO:0000256" key="1">
    <source>
        <dbReference type="SAM" id="MobiDB-lite"/>
    </source>
</evidence>
<gene>
    <name evidence="2" type="ORF">ENK37_02965</name>
</gene>
<dbReference type="Pfam" id="PF04391">
    <property type="entry name" value="DUF533"/>
    <property type="match status" value="1"/>
</dbReference>
<dbReference type="Proteomes" id="UP000885759">
    <property type="component" value="Unassembled WGS sequence"/>
</dbReference>
<dbReference type="CDD" id="cd07178">
    <property type="entry name" value="terB_like_YebE"/>
    <property type="match status" value="1"/>
</dbReference>
<proteinExistence type="predicted"/>
<accession>A0A7C4VBM9</accession>
<dbReference type="EMBL" id="DRPZ01000078">
    <property type="protein sequence ID" value="HGY09004.1"/>
    <property type="molecule type" value="Genomic_DNA"/>
</dbReference>
<organism evidence="2">
    <name type="scientific">Oceanithermus profundus</name>
    <dbReference type="NCBI Taxonomy" id="187137"/>
    <lineage>
        <taxon>Bacteria</taxon>
        <taxon>Thermotogati</taxon>
        <taxon>Deinococcota</taxon>
        <taxon>Deinococci</taxon>
        <taxon>Thermales</taxon>
        <taxon>Thermaceae</taxon>
        <taxon>Oceanithermus</taxon>
    </lineage>
</organism>
<dbReference type="InterPro" id="IPR029024">
    <property type="entry name" value="TerB-like"/>
</dbReference>
<protein>
    <submittedName>
        <fullName evidence="2">Tellurite resistance TerB family protein</fullName>
    </submittedName>
</protein>
<comment type="caution">
    <text evidence="2">The sequence shown here is derived from an EMBL/GenBank/DDBJ whole genome shotgun (WGS) entry which is preliminary data.</text>
</comment>
<evidence type="ECO:0000313" key="2">
    <source>
        <dbReference type="EMBL" id="HGY09004.1"/>
    </source>
</evidence>
<feature type="compositionally biased region" description="Low complexity" evidence="1">
    <location>
        <begin position="47"/>
        <end position="57"/>
    </location>
</feature>
<sequence>MAGFSDVLGALLESQLGGSAKGKLARGLQGGGLEQMLGQMLGGSGPSGQEQSGGDLMGMLGQMLGGGRSGSGGLQALAGQLLGGGRASSRDLGGGLMALLGGLAMNAMSQAGQQTARAPAGLRAPAVPEEEEELESAAQVVLMAMINAAKADGRIDPEEAERIVAQLDAMGADQEVRDFVYEAMAGPLDAGPMVEASRGRPELAAQVYAATLLAVEVDTAAENRYLQELQQALGLPPRVVEHIERSLRG</sequence>
<feature type="region of interest" description="Disordered" evidence="1">
    <location>
        <begin position="36"/>
        <end position="57"/>
    </location>
</feature>
<dbReference type="AlphaFoldDB" id="A0A7C4VBM9"/>
<dbReference type="InterPro" id="IPR007486">
    <property type="entry name" value="YebE"/>
</dbReference>
<dbReference type="Gene3D" id="1.10.3680.10">
    <property type="entry name" value="TerB-like"/>
    <property type="match status" value="1"/>
</dbReference>
<dbReference type="SUPFAM" id="SSF158682">
    <property type="entry name" value="TerB-like"/>
    <property type="match status" value="1"/>
</dbReference>